<feature type="region of interest" description="Disordered" evidence="4">
    <location>
        <begin position="1"/>
        <end position="37"/>
    </location>
</feature>
<feature type="DNA-binding region" description="HMG box" evidence="3">
    <location>
        <begin position="116"/>
        <end position="184"/>
    </location>
</feature>
<dbReference type="GO" id="GO:0000978">
    <property type="term" value="F:RNA polymerase II cis-regulatory region sequence-specific DNA binding"/>
    <property type="evidence" value="ECO:0007669"/>
    <property type="project" value="TreeGrafter"/>
</dbReference>
<dbReference type="EMBL" id="KT212916">
    <property type="protein sequence ID" value="ANQ32150.1"/>
    <property type="molecule type" value="Genomic_DNA"/>
</dbReference>
<gene>
    <name evidence="6" type="primary">HMG59</name>
</gene>
<dbReference type="SUPFAM" id="SSF47095">
    <property type="entry name" value="HMG-box"/>
    <property type="match status" value="1"/>
</dbReference>
<dbReference type="Pfam" id="PF00505">
    <property type="entry name" value="HMG_box"/>
    <property type="match status" value="1"/>
</dbReference>
<feature type="compositionally biased region" description="Polar residues" evidence="4">
    <location>
        <begin position="94"/>
        <end position="106"/>
    </location>
</feature>
<dbReference type="SMART" id="SM00398">
    <property type="entry name" value="HMG"/>
    <property type="match status" value="1"/>
</dbReference>
<keyword evidence="3" id="KW-0539">Nucleus</keyword>
<feature type="compositionally biased region" description="Low complexity" evidence="4">
    <location>
        <begin position="71"/>
        <end position="87"/>
    </location>
</feature>
<dbReference type="PROSITE" id="PS50118">
    <property type="entry name" value="HMG_BOX_2"/>
    <property type="match status" value="1"/>
</dbReference>
<name>A0A1B1ETK9_9GLOM</name>
<dbReference type="VEuPathDB" id="FungiDB:RhiirA1_308360"/>
<feature type="compositionally biased region" description="Polar residues" evidence="4">
    <location>
        <begin position="52"/>
        <end position="65"/>
    </location>
</feature>
<organism evidence="6">
    <name type="scientific">Rhizophagus irregularis</name>
    <dbReference type="NCBI Taxonomy" id="588596"/>
    <lineage>
        <taxon>Eukaryota</taxon>
        <taxon>Fungi</taxon>
        <taxon>Fungi incertae sedis</taxon>
        <taxon>Mucoromycota</taxon>
        <taxon>Glomeromycotina</taxon>
        <taxon>Glomeromycetes</taxon>
        <taxon>Glomerales</taxon>
        <taxon>Glomeraceae</taxon>
        <taxon>Rhizophagus</taxon>
    </lineage>
</organism>
<dbReference type="OrthoDB" id="6247875at2759"/>
<dbReference type="GO" id="GO:0001228">
    <property type="term" value="F:DNA-binding transcription activator activity, RNA polymerase II-specific"/>
    <property type="evidence" value="ECO:0007669"/>
    <property type="project" value="TreeGrafter"/>
</dbReference>
<dbReference type="GO" id="GO:0030154">
    <property type="term" value="P:cell differentiation"/>
    <property type="evidence" value="ECO:0007669"/>
    <property type="project" value="TreeGrafter"/>
</dbReference>
<dbReference type="VEuPathDB" id="FungiDB:RhiirFUN_019685"/>
<protein>
    <submittedName>
        <fullName evidence="6">MATA-HMG</fullName>
    </submittedName>
</protein>
<dbReference type="PANTHER" id="PTHR10270">
    <property type="entry name" value="SOX TRANSCRIPTION FACTOR"/>
    <property type="match status" value="1"/>
</dbReference>
<feature type="region of interest" description="Disordered" evidence="4">
    <location>
        <begin position="51"/>
        <end position="120"/>
    </location>
</feature>
<dbReference type="PANTHER" id="PTHR10270:SF161">
    <property type="entry name" value="SEX-DETERMINING REGION Y PROTEIN"/>
    <property type="match status" value="1"/>
</dbReference>
<feature type="compositionally biased region" description="Low complexity" evidence="4">
    <location>
        <begin position="1"/>
        <end position="21"/>
    </location>
</feature>
<reference evidence="6" key="1">
    <citation type="submission" date="2015-06" db="EMBL/GenBank/DDBJ databases">
        <title>Evolution and Diversity of Sexually-Related Genes in an Arbuscular Mycorrhizal Fungi.</title>
        <authorList>
            <person name="Charron P."/>
            <person name="Marton T."/>
            <person name="Corradi N."/>
        </authorList>
    </citation>
    <scope>NUCLEOTIDE SEQUENCE</scope>
    <source>
        <strain evidence="6">C2</strain>
    </source>
</reference>
<dbReference type="GO" id="GO:0005634">
    <property type="term" value="C:nucleus"/>
    <property type="evidence" value="ECO:0007669"/>
    <property type="project" value="UniProtKB-UniRule"/>
</dbReference>
<dbReference type="InterPro" id="IPR036910">
    <property type="entry name" value="HMG_box_dom_sf"/>
</dbReference>
<accession>A0A1B1ETK9</accession>
<evidence type="ECO:0000259" key="5">
    <source>
        <dbReference type="PROSITE" id="PS50118"/>
    </source>
</evidence>
<evidence type="ECO:0000313" key="6">
    <source>
        <dbReference type="EMBL" id="ANQ32150.1"/>
    </source>
</evidence>
<feature type="domain" description="HMG box" evidence="5">
    <location>
        <begin position="116"/>
        <end position="184"/>
    </location>
</feature>
<proteinExistence type="predicted"/>
<evidence type="ECO:0000256" key="2">
    <source>
        <dbReference type="ARBA" id="ARBA00023163"/>
    </source>
</evidence>
<dbReference type="CDD" id="cd01389">
    <property type="entry name" value="HMG-box_ROX1-like"/>
    <property type="match status" value="1"/>
</dbReference>
<dbReference type="AlphaFoldDB" id="A0A1B1ETK9"/>
<evidence type="ECO:0000256" key="3">
    <source>
        <dbReference type="PROSITE-ProRule" id="PRU00267"/>
    </source>
</evidence>
<evidence type="ECO:0000256" key="1">
    <source>
        <dbReference type="ARBA" id="ARBA00023125"/>
    </source>
</evidence>
<keyword evidence="2" id="KW-0804">Transcription</keyword>
<dbReference type="InterPro" id="IPR050140">
    <property type="entry name" value="SRY-related_HMG-box_TF-like"/>
</dbReference>
<feature type="region of interest" description="Disordered" evidence="4">
    <location>
        <begin position="188"/>
        <end position="213"/>
    </location>
</feature>
<dbReference type="Gene3D" id="1.10.30.10">
    <property type="entry name" value="High mobility group box domain"/>
    <property type="match status" value="1"/>
</dbReference>
<dbReference type="VEuPathDB" id="FungiDB:FUN_018303"/>
<evidence type="ECO:0000256" key="4">
    <source>
        <dbReference type="SAM" id="MobiDB-lite"/>
    </source>
</evidence>
<dbReference type="InterPro" id="IPR009071">
    <property type="entry name" value="HMG_box_dom"/>
</dbReference>
<sequence length="390" mass="43926">MSTFTVQETQTSSTTTSSSSSKLRQIAPAPTEKPEYDIYHIPKGYEVYLVSKNGNPENSPSSSDSGPIPLSPTCSVTSSTSSNSSTSPKFIAPKSTSDNKITSQSSWRKRKNNGHIPRPKNCFMAYREHMQHKVLAENPGMNNKLVSVIAAQMWNKESDDVKQFWKDRAQQLKLEHKIKYPDYKFAPKKKSQKNSMNPTGIKTPKVISKKSSHSNKLINEEFNRGLLLRRDDYNQSVNFHPPTHNENSASAIWGHCRSNSVESVCSWTSGDSLPSTPPTFCDRSSSPLRYESNDWNKMYNDFSSLNSSPHLTASNTAAGIYDTLLPPPIISSTDYENSMHIDSGDSPYYNITEEEDNLDNLEYREFLQPDNTQLLDTFVLTSQQHHTAIY</sequence>
<keyword evidence="1 3" id="KW-0238">DNA-binding</keyword>